<dbReference type="PANTHER" id="PTHR12429">
    <property type="entry name" value="NEURALIZED"/>
    <property type="match status" value="1"/>
</dbReference>
<dbReference type="FunFam" id="2.60.120.920:FF:000014">
    <property type="entry name" value="neuralized-like protein 4 isoform X2"/>
    <property type="match status" value="1"/>
</dbReference>
<dbReference type="SUPFAM" id="SSF49899">
    <property type="entry name" value="Concanavalin A-like lectins/glucanases"/>
    <property type="match status" value="1"/>
</dbReference>
<keyword evidence="3" id="KW-1185">Reference proteome</keyword>
<gene>
    <name evidence="4" type="primary">LOC118431142</name>
</gene>
<dbReference type="FunFam" id="2.60.120.920:FF:000001">
    <property type="entry name" value="neuralized-like protein 4 isoform X1"/>
    <property type="match status" value="5"/>
</dbReference>
<name>A0A9J7MBE5_BRAFL</name>
<feature type="domain" description="NHR" evidence="2">
    <location>
        <begin position="1009"/>
        <end position="1172"/>
    </location>
</feature>
<feature type="domain" description="NHR" evidence="2">
    <location>
        <begin position="204"/>
        <end position="371"/>
    </location>
</feature>
<feature type="domain" description="NHR" evidence="2">
    <location>
        <begin position="14"/>
        <end position="180"/>
    </location>
</feature>
<dbReference type="Proteomes" id="UP000001554">
    <property type="component" value="Chromosome 14"/>
</dbReference>
<reference evidence="4" key="2">
    <citation type="submission" date="2025-08" db="UniProtKB">
        <authorList>
            <consortium name="RefSeq"/>
        </authorList>
    </citation>
    <scope>IDENTIFICATION</scope>
    <source>
        <strain evidence="4">S238N-H82</strain>
        <tissue evidence="4">Testes</tissue>
    </source>
</reference>
<dbReference type="InterPro" id="IPR043136">
    <property type="entry name" value="B30.2/SPRY_sf"/>
</dbReference>
<dbReference type="Pfam" id="PF07177">
    <property type="entry name" value="Neuralized"/>
    <property type="match status" value="6"/>
</dbReference>
<dbReference type="GO" id="GO:0061630">
    <property type="term" value="F:ubiquitin protein ligase activity"/>
    <property type="evidence" value="ECO:0000318"/>
    <property type="project" value="GO_Central"/>
</dbReference>
<organism evidence="3 4">
    <name type="scientific">Branchiostoma floridae</name>
    <name type="common">Florida lancelet</name>
    <name type="synonym">Amphioxus</name>
    <dbReference type="NCBI Taxonomy" id="7739"/>
    <lineage>
        <taxon>Eukaryota</taxon>
        <taxon>Metazoa</taxon>
        <taxon>Chordata</taxon>
        <taxon>Cephalochordata</taxon>
        <taxon>Leptocardii</taxon>
        <taxon>Amphioxiformes</taxon>
        <taxon>Branchiostomatidae</taxon>
        <taxon>Branchiostoma</taxon>
    </lineage>
</organism>
<dbReference type="InterPro" id="IPR037962">
    <property type="entry name" value="Neuralized"/>
</dbReference>
<dbReference type="InterPro" id="IPR013320">
    <property type="entry name" value="ConA-like_dom_sf"/>
</dbReference>
<feature type="domain" description="NHR" evidence="2">
    <location>
        <begin position="806"/>
        <end position="974"/>
    </location>
</feature>
<evidence type="ECO:0000313" key="3">
    <source>
        <dbReference type="Proteomes" id="UP000001554"/>
    </source>
</evidence>
<dbReference type="Gene3D" id="2.60.120.920">
    <property type="match status" value="6"/>
</dbReference>
<proteinExistence type="predicted"/>
<feature type="region of interest" description="Disordered" evidence="1">
    <location>
        <begin position="582"/>
        <end position="603"/>
    </location>
</feature>
<dbReference type="RefSeq" id="XP_035698152.1">
    <property type="nucleotide sequence ID" value="XM_035842259.1"/>
</dbReference>
<dbReference type="PROSITE" id="PS51065">
    <property type="entry name" value="NHR"/>
    <property type="match status" value="6"/>
</dbReference>
<evidence type="ECO:0000313" key="4">
    <source>
        <dbReference type="RefSeq" id="XP_035698152.1"/>
    </source>
</evidence>
<feature type="domain" description="NHR" evidence="2">
    <location>
        <begin position="413"/>
        <end position="579"/>
    </location>
</feature>
<dbReference type="CDD" id="cd12887">
    <property type="entry name" value="SPRY_NHR_like"/>
    <property type="match status" value="6"/>
</dbReference>
<sequence>MSQNPPHFVCSKMAVEFHPRVGALVSVGNNGRTAERQQPTQEFNNGLVFGRQPLRDGEIFEVRLDRKVNSWSGSIEVGVTTIDPDMLDFPTSATGLREGSWIVSGCSILKDGRSIRDNYGADLDTLAEGDCVGVQRMANGDLHIFVNGEDSGVAATGLPQRVWPVIDMYGKCCQITLMETPQANDNDSANNAVLAETTPASNDSLRFHERCGALVKLTNQGRSAERRRPLDEFNNGVVITTRAIRDHEMFEVRIDRLVDKWSGSIEMGITTHNPATLEFPATMTNMRSGTIMMSGGGVLTNGRSTLREYGEFNLDELTEGDVVGLMRKSNGDLHFYVNGLDQGLAAQRTPGSVYGVVDLYGMTVKVTLVDPESPRHVPHSDRIDRRTNRILRTMTVGFDNESVPCSGMEESEKILFHPKCGSHAAVINGGRTALRPNALEDFNNGVILTTRPLRTLEMFTVRIDKMVDKWAGSIEIGLTSHTPPELEFPSTMTNVRSGTWMMTGNGIMHNGTTVLDEYGHNLDRLKVNDRVGVMRKQDGTLHFYVNGADQGVAAHNVPDGLIAVVDLYGQAAQATIVDMSEDVPPLSSDGETDSSDVEHNRRFSPRSPLINNCVTEELRFHHLHGRNATITNNGRTASRPNARGEFNDAIIMSNRALQDNELFEVVIEKMVDRWSGSIEAGLTAIRPDDLEFPNTMTDIDYDTWMLSGSAVMQDGSTIRNGYQLDLDTLTGGSRLGMMRTSNGEMHFFVNGVDQGVACTDVPPGIYAVIDLYGQCAQVSITSGSENSLINGDLQQFNFTSPLPGAIHRFHQNAGKNVALKNNSCTATRVRNFNHGLVLSSKPLRSDELFEIRIEQTSSRWSGSLQIGLSMLTPYEVTPTANLPPSAIDLRSKVTWVMSGSCIKRNGLMLKENYAPTLDRLEVGGRVGVKRCTDGTMHIVINGEDMGVAANSVPKDMYAVVDLYGRVEQVTVISSSFPDLTESDRPPSISSTSTESLELDAECTSLELVCMEFHWNHGKNVQLINDNMTACRTASYNQGIVVSRRPLPRMQLFQVRVDKLNPRWTSSLLIGVVGQAPDKLSFPLTAVGIKKSSWIIQGNALFNNSVKVREQYGPNLDSLHVGHLVGVMVDLNGCFHLFVNGVDQGVAAHDIPVPCYVVIDVYGQCEQITIIRDDMIENDNREKADMVDGMKESVVGSPPITPAVVRNCEYKNLCTRFKNCLGLPEGYFNPEPKYNLCYCETCHKLRGDEPYVKRGDPPRDYALPFGWSRFALRLPPRAEMMNVFEKWHVAFHGTSVAAIRKILDSGELLIPGNVQPGDIMMAGRFPVPERDEHSNDDNKPQTADITQIFLSPTVKYAGHDAYAPRYKFIDPKTKTTHYATVAFQVCIRPGCYQTGPQTIGANEPIDPKFDNNEIEWFTKERGATVLYGLLIKIE</sequence>
<evidence type="ECO:0000256" key="1">
    <source>
        <dbReference type="SAM" id="MobiDB-lite"/>
    </source>
</evidence>
<accession>A0A9J7MBE5</accession>
<dbReference type="SMART" id="SM00588">
    <property type="entry name" value="NEUZ"/>
    <property type="match status" value="6"/>
</dbReference>
<dbReference type="KEGG" id="bfo:118431142"/>
<reference evidence="3" key="1">
    <citation type="journal article" date="2020" name="Nat. Ecol. Evol.">
        <title>Deeply conserved synteny resolves early events in vertebrate evolution.</title>
        <authorList>
            <person name="Simakov O."/>
            <person name="Marletaz F."/>
            <person name="Yue J.X."/>
            <person name="O'Connell B."/>
            <person name="Jenkins J."/>
            <person name="Brandt A."/>
            <person name="Calef R."/>
            <person name="Tung C.H."/>
            <person name="Huang T.K."/>
            <person name="Schmutz J."/>
            <person name="Satoh N."/>
            <person name="Yu J.K."/>
            <person name="Putnam N.H."/>
            <person name="Green R.E."/>
            <person name="Rokhsar D.S."/>
        </authorList>
    </citation>
    <scope>NUCLEOTIDE SEQUENCE [LARGE SCALE GENOMIC DNA]</scope>
    <source>
        <strain evidence="3">S238N-H82</strain>
    </source>
</reference>
<protein>
    <submittedName>
        <fullName evidence="4">Neuralized-like protein 4 isoform X1</fullName>
    </submittedName>
</protein>
<dbReference type="InterPro" id="IPR006573">
    <property type="entry name" value="NHR_dom"/>
</dbReference>
<evidence type="ECO:0000259" key="2">
    <source>
        <dbReference type="PROSITE" id="PS51065"/>
    </source>
</evidence>
<feature type="domain" description="NHR" evidence="2">
    <location>
        <begin position="617"/>
        <end position="783"/>
    </location>
</feature>
<dbReference type="GeneID" id="118431142"/>
<dbReference type="PANTHER" id="PTHR12429:SF14">
    <property type="entry name" value="NEURALIZED-LIKE PROTEIN 4"/>
    <property type="match status" value="1"/>
</dbReference>
<dbReference type="OMA" id="VMTHRSL"/>
<dbReference type="OrthoDB" id="49113at2759"/>